<proteinExistence type="predicted"/>
<accession>A0A917YDV8</accession>
<evidence type="ECO:0000313" key="2">
    <source>
        <dbReference type="Proteomes" id="UP000600365"/>
    </source>
</evidence>
<keyword evidence="2" id="KW-1185">Reference proteome</keyword>
<sequence length="77" mass="8376">MSRWGGLNCAPGVDVQGMKHDELALQDVLFKGFEVLVTTAAHGTCGMVVRLSARRDAGSCPACGRASTRVHDRYERR</sequence>
<comment type="caution">
    <text evidence="1">The sequence shown here is derived from an EMBL/GenBank/DDBJ whole genome shotgun (WGS) entry which is preliminary data.</text>
</comment>
<dbReference type="Proteomes" id="UP000600365">
    <property type="component" value="Unassembled WGS sequence"/>
</dbReference>
<organism evidence="1 2">
    <name type="scientific">Streptomyces albiflavescens</name>
    <dbReference type="NCBI Taxonomy" id="1623582"/>
    <lineage>
        <taxon>Bacteria</taxon>
        <taxon>Bacillati</taxon>
        <taxon>Actinomycetota</taxon>
        <taxon>Actinomycetes</taxon>
        <taxon>Kitasatosporales</taxon>
        <taxon>Streptomycetaceae</taxon>
        <taxon>Streptomyces</taxon>
    </lineage>
</organism>
<dbReference type="EMBL" id="BMMM01000021">
    <property type="protein sequence ID" value="GGN88158.1"/>
    <property type="molecule type" value="Genomic_DNA"/>
</dbReference>
<name>A0A917YDV8_9ACTN</name>
<evidence type="ECO:0000313" key="1">
    <source>
        <dbReference type="EMBL" id="GGN88158.1"/>
    </source>
</evidence>
<dbReference type="AlphaFoldDB" id="A0A917YDV8"/>
<evidence type="ECO:0008006" key="3">
    <source>
        <dbReference type="Google" id="ProtNLM"/>
    </source>
</evidence>
<protein>
    <recommendedName>
        <fullName evidence="3">Transposase</fullName>
    </recommendedName>
</protein>
<gene>
    <name evidence="1" type="ORF">GCM10011579_081670</name>
</gene>
<reference evidence="1 2" key="1">
    <citation type="journal article" date="2014" name="Int. J. Syst. Evol. Microbiol.">
        <title>Complete genome sequence of Corynebacterium casei LMG S-19264T (=DSM 44701T), isolated from a smear-ripened cheese.</title>
        <authorList>
            <consortium name="US DOE Joint Genome Institute (JGI-PGF)"/>
            <person name="Walter F."/>
            <person name="Albersmeier A."/>
            <person name="Kalinowski J."/>
            <person name="Ruckert C."/>
        </authorList>
    </citation>
    <scope>NUCLEOTIDE SEQUENCE [LARGE SCALE GENOMIC DNA]</scope>
    <source>
        <strain evidence="1 2">CGMCC 4.7111</strain>
    </source>
</reference>